<evidence type="ECO:0000313" key="3">
    <source>
        <dbReference type="EMBL" id="NHN31059.1"/>
    </source>
</evidence>
<dbReference type="RefSeq" id="WP_166150625.1">
    <property type="nucleotide sequence ID" value="NZ_JAAOIW010000004.1"/>
</dbReference>
<keyword evidence="4" id="KW-1185">Reference proteome</keyword>
<accession>A0ABX0JA58</accession>
<comment type="caution">
    <text evidence="3">The sequence shown here is derived from an EMBL/GenBank/DDBJ whole genome shotgun (WGS) entry which is preliminary data.</text>
</comment>
<dbReference type="EMBL" id="JAAOIW010000004">
    <property type="protein sequence ID" value="NHN31059.1"/>
    <property type="molecule type" value="Genomic_DNA"/>
</dbReference>
<evidence type="ECO:0000256" key="1">
    <source>
        <dbReference type="SAM" id="MobiDB-lite"/>
    </source>
</evidence>
<protein>
    <submittedName>
        <fullName evidence="3">Uncharacterized protein</fullName>
    </submittedName>
</protein>
<proteinExistence type="predicted"/>
<organism evidence="3 4">
    <name type="scientific">Paenibacillus agricola</name>
    <dbReference type="NCBI Taxonomy" id="2716264"/>
    <lineage>
        <taxon>Bacteria</taxon>
        <taxon>Bacillati</taxon>
        <taxon>Bacillota</taxon>
        <taxon>Bacilli</taxon>
        <taxon>Bacillales</taxon>
        <taxon>Paenibacillaceae</taxon>
        <taxon>Paenibacillus</taxon>
    </lineage>
</organism>
<sequence>MKSGRFSIATYIIFGLALIGLVSRATQYIIPIVVFGVIFLLFKFPPNKWGKSKTTTTRSGRTKEKRTRDATFRVINGSKGSSDEPPKYH</sequence>
<name>A0ABX0JA58_9BACL</name>
<dbReference type="Proteomes" id="UP001165962">
    <property type="component" value="Unassembled WGS sequence"/>
</dbReference>
<keyword evidence="2" id="KW-0472">Membrane</keyword>
<feature type="transmembrane region" description="Helical" evidence="2">
    <location>
        <begin position="5"/>
        <end position="22"/>
    </location>
</feature>
<evidence type="ECO:0000313" key="4">
    <source>
        <dbReference type="Proteomes" id="UP001165962"/>
    </source>
</evidence>
<feature type="region of interest" description="Disordered" evidence="1">
    <location>
        <begin position="49"/>
        <end position="89"/>
    </location>
</feature>
<gene>
    <name evidence="3" type="ORF">G9U52_14565</name>
</gene>
<keyword evidence="2" id="KW-0812">Transmembrane</keyword>
<evidence type="ECO:0000256" key="2">
    <source>
        <dbReference type="SAM" id="Phobius"/>
    </source>
</evidence>
<feature type="transmembrane region" description="Helical" evidence="2">
    <location>
        <begin position="28"/>
        <end position="44"/>
    </location>
</feature>
<keyword evidence="2" id="KW-1133">Transmembrane helix</keyword>
<reference evidence="3" key="1">
    <citation type="submission" date="2020-03" db="EMBL/GenBank/DDBJ databases">
        <title>Draft sequencing of Paenibacilllus sp. S3N08.</title>
        <authorList>
            <person name="Kim D.-U."/>
        </authorList>
    </citation>
    <scope>NUCLEOTIDE SEQUENCE</scope>
    <source>
        <strain evidence="3">S3N08</strain>
    </source>
</reference>